<feature type="compositionally biased region" description="Pro residues" evidence="1">
    <location>
        <begin position="532"/>
        <end position="544"/>
    </location>
</feature>
<dbReference type="CDD" id="cd02440">
    <property type="entry name" value="AdoMet_MTases"/>
    <property type="match status" value="1"/>
</dbReference>
<dbReference type="AlphaFoldDB" id="A0A168N2U5"/>
<comment type="caution">
    <text evidence="3">The sequence shown here is derived from an EMBL/GenBank/DDBJ whole genome shotgun (WGS) entry which is preliminary data.</text>
</comment>
<feature type="region of interest" description="Disordered" evidence="1">
    <location>
        <begin position="162"/>
        <end position="202"/>
    </location>
</feature>
<protein>
    <recommendedName>
        <fullName evidence="2">Methyltransferase domain-containing protein</fullName>
    </recommendedName>
</protein>
<dbReference type="SUPFAM" id="SSF53335">
    <property type="entry name" value="S-adenosyl-L-methionine-dependent methyltransferases"/>
    <property type="match status" value="1"/>
</dbReference>
<proteinExistence type="predicted"/>
<gene>
    <name evidence="3" type="ORF">MUCCIDRAFT_106261</name>
</gene>
<dbReference type="GO" id="GO:0008168">
    <property type="term" value="F:methyltransferase activity"/>
    <property type="evidence" value="ECO:0007669"/>
    <property type="project" value="TreeGrafter"/>
</dbReference>
<keyword evidence="4" id="KW-1185">Reference proteome</keyword>
<dbReference type="Pfam" id="PF13649">
    <property type="entry name" value="Methyltransf_25"/>
    <property type="match status" value="1"/>
</dbReference>
<accession>A0A168N2U5</accession>
<dbReference type="PANTHER" id="PTHR43591">
    <property type="entry name" value="METHYLTRANSFERASE"/>
    <property type="match status" value="1"/>
</dbReference>
<feature type="compositionally biased region" description="Low complexity" evidence="1">
    <location>
        <begin position="180"/>
        <end position="191"/>
    </location>
</feature>
<reference evidence="3 4" key="1">
    <citation type="submission" date="2015-06" db="EMBL/GenBank/DDBJ databases">
        <title>Expansion of signal transduction pathways in fungi by whole-genome duplication.</title>
        <authorList>
            <consortium name="DOE Joint Genome Institute"/>
            <person name="Corrochano L.M."/>
            <person name="Kuo A."/>
            <person name="Marcet-Houben M."/>
            <person name="Polaino S."/>
            <person name="Salamov A."/>
            <person name="Villalobos J.M."/>
            <person name="Alvarez M.I."/>
            <person name="Avalos J."/>
            <person name="Benito E.P."/>
            <person name="Benoit I."/>
            <person name="Burger G."/>
            <person name="Camino L.P."/>
            <person name="Canovas D."/>
            <person name="Cerda-Olmedo E."/>
            <person name="Cheng J.-F."/>
            <person name="Dominguez A."/>
            <person name="Elias M."/>
            <person name="Eslava A.P."/>
            <person name="Glaser F."/>
            <person name="Grimwood J."/>
            <person name="Gutierrez G."/>
            <person name="Heitman J."/>
            <person name="Henrissat B."/>
            <person name="Iturriaga E.A."/>
            <person name="Lang B.F."/>
            <person name="Lavin J.L."/>
            <person name="Lee S."/>
            <person name="Li W."/>
            <person name="Lindquist E."/>
            <person name="Lopez-Garcia S."/>
            <person name="Luque E.M."/>
            <person name="Marcos A.T."/>
            <person name="Martin J."/>
            <person name="Mccluskey K."/>
            <person name="Medina H.R."/>
            <person name="Miralles-Duran A."/>
            <person name="Miyazaki A."/>
            <person name="Munoz-Torres E."/>
            <person name="Oguiza J.A."/>
            <person name="Ohm R."/>
            <person name="Olmedo M."/>
            <person name="Orejas M."/>
            <person name="Ortiz-Castellanos L."/>
            <person name="Pisabarro A.G."/>
            <person name="Rodriguez-Romero J."/>
            <person name="Ruiz-Herrera J."/>
            <person name="Ruiz-Vazquez R."/>
            <person name="Sanz C."/>
            <person name="Schackwitz W."/>
            <person name="Schmutz J."/>
            <person name="Shahriari M."/>
            <person name="Shelest E."/>
            <person name="Silva-Franco F."/>
            <person name="Soanes D."/>
            <person name="Syed K."/>
            <person name="Tagua V.G."/>
            <person name="Talbot N.J."/>
            <person name="Thon M."/>
            <person name="De Vries R.P."/>
            <person name="Wiebenga A."/>
            <person name="Yadav J.S."/>
            <person name="Braun E.L."/>
            <person name="Baker S."/>
            <person name="Garre V."/>
            <person name="Horwitz B."/>
            <person name="Torres-Martinez S."/>
            <person name="Idnurm A."/>
            <person name="Herrera-Estrella A."/>
            <person name="Gabaldon T."/>
            <person name="Grigoriev I.V."/>
        </authorList>
    </citation>
    <scope>NUCLEOTIDE SEQUENCE [LARGE SCALE GENOMIC DNA]</scope>
    <source>
        <strain evidence="3 4">CBS 277.49</strain>
    </source>
</reference>
<evidence type="ECO:0000256" key="1">
    <source>
        <dbReference type="SAM" id="MobiDB-lite"/>
    </source>
</evidence>
<feature type="compositionally biased region" description="Low complexity" evidence="1">
    <location>
        <begin position="162"/>
        <end position="171"/>
    </location>
</feature>
<dbReference type="EMBL" id="AMYB01000002">
    <property type="protein sequence ID" value="OAD05704.1"/>
    <property type="molecule type" value="Genomic_DNA"/>
</dbReference>
<dbReference type="Proteomes" id="UP000077051">
    <property type="component" value="Unassembled WGS sequence"/>
</dbReference>
<dbReference type="PANTHER" id="PTHR43591:SF24">
    <property type="entry name" value="2-METHOXY-6-POLYPRENYL-1,4-BENZOQUINOL METHYLASE, MITOCHONDRIAL"/>
    <property type="match status" value="1"/>
</dbReference>
<evidence type="ECO:0000313" key="4">
    <source>
        <dbReference type="Proteomes" id="UP000077051"/>
    </source>
</evidence>
<feature type="region of interest" description="Disordered" evidence="1">
    <location>
        <begin position="502"/>
        <end position="544"/>
    </location>
</feature>
<dbReference type="OrthoDB" id="2013972at2759"/>
<evidence type="ECO:0000259" key="2">
    <source>
        <dbReference type="Pfam" id="PF13649"/>
    </source>
</evidence>
<dbReference type="InterPro" id="IPR041698">
    <property type="entry name" value="Methyltransf_25"/>
</dbReference>
<dbReference type="Gene3D" id="3.40.50.150">
    <property type="entry name" value="Vaccinia Virus protein VP39"/>
    <property type="match status" value="1"/>
</dbReference>
<feature type="domain" description="Methyltransferase" evidence="2">
    <location>
        <begin position="266"/>
        <end position="364"/>
    </location>
</feature>
<feature type="compositionally biased region" description="Polar residues" evidence="1">
    <location>
        <begin position="502"/>
        <end position="512"/>
    </location>
</feature>
<organism evidence="3 4">
    <name type="scientific">Mucor lusitanicus CBS 277.49</name>
    <dbReference type="NCBI Taxonomy" id="747725"/>
    <lineage>
        <taxon>Eukaryota</taxon>
        <taxon>Fungi</taxon>
        <taxon>Fungi incertae sedis</taxon>
        <taxon>Mucoromycota</taxon>
        <taxon>Mucoromycotina</taxon>
        <taxon>Mucoromycetes</taxon>
        <taxon>Mucorales</taxon>
        <taxon>Mucorineae</taxon>
        <taxon>Mucoraceae</taxon>
        <taxon>Mucor</taxon>
    </lineage>
</organism>
<sequence length="544" mass="61310">MLFFFQSSFLAMGANSSKSNKSKRSIKSHDSSTSHQLHRRASDESSSGGTGRNLLNKSLFLKKKPHKRASSLLLLEQHTKKSHSNSTLASGATDYDTYNILDHDDTVINAAAMRVNQRYEQEKAAILQEHSSCAPCIISQHPEFSSRKDLYDDTTSSIYTSSTTITRSSSPPAAPPLPPSSESSTVAAAATHQRKPSQYSDWLRSGAATPIRKKVTSQEVMLNLFIQPNSEVDRRKEKDRQQRLHYLLKRIWQGIYRADLKDPEMIVNWCCGIGLWDMEMAALFPDAKVVGVDYKEATLSNLQHGIPNLEFRFAVIHDTYTGLESFEDDSVDFVILRDTWLMNAPVWKWDNLLKAIYRILKPGGWIEVEEHSLVIESEGPCSRKLHGWFDVFFNEIQVDRDIAKKLGGHLVRAGFIDINKQSVAIPLGEWCSTEALRETGFLFKDLIERRVRVLSKWICQLNNLEMKAMNETIAIVMDEEIDQYHSCIDWLSYTARKASSTTSCSVPHNSATALRKEKHPLSSLRIDSSNTTPPPPSPPPPSVA</sequence>
<name>A0A168N2U5_MUCCL</name>
<evidence type="ECO:0000313" key="3">
    <source>
        <dbReference type="EMBL" id="OAD05704.1"/>
    </source>
</evidence>
<dbReference type="InterPro" id="IPR029063">
    <property type="entry name" value="SAM-dependent_MTases_sf"/>
</dbReference>
<dbReference type="STRING" id="747725.A0A168N2U5"/>
<dbReference type="VEuPathDB" id="FungiDB:MUCCIDRAFT_106261"/>
<feature type="region of interest" description="Disordered" evidence="1">
    <location>
        <begin position="15"/>
        <end position="50"/>
    </location>
</feature>